<protein>
    <recommendedName>
        <fullName evidence="3">DNA polymerase epsilon subunit D</fullName>
    </recommendedName>
    <alternativeName>
        <fullName evidence="4">DNA polymerase II subunit D</fullName>
    </alternativeName>
</protein>
<name>A0A8H7PV02_MORIS</name>
<evidence type="ECO:0000313" key="7">
    <source>
        <dbReference type="EMBL" id="KAG2179989.1"/>
    </source>
</evidence>
<evidence type="ECO:0000256" key="3">
    <source>
        <dbReference type="ARBA" id="ARBA00039775"/>
    </source>
</evidence>
<evidence type="ECO:0000256" key="4">
    <source>
        <dbReference type="ARBA" id="ARBA00042096"/>
    </source>
</evidence>
<dbReference type="Pfam" id="PF00808">
    <property type="entry name" value="CBFD_NFYB_HMF"/>
    <property type="match status" value="1"/>
</dbReference>
<feature type="region of interest" description="Disordered" evidence="5">
    <location>
        <begin position="95"/>
        <end position="167"/>
    </location>
</feature>
<reference evidence="7" key="1">
    <citation type="submission" date="2020-12" db="EMBL/GenBank/DDBJ databases">
        <title>Metabolic potential, ecology and presence of endohyphal bacteria is reflected in genomic diversity of Mucoromycotina.</title>
        <authorList>
            <person name="Muszewska A."/>
            <person name="Okrasinska A."/>
            <person name="Steczkiewicz K."/>
            <person name="Drgas O."/>
            <person name="Orlowska M."/>
            <person name="Perlinska-Lenart U."/>
            <person name="Aleksandrzak-Piekarczyk T."/>
            <person name="Szatraj K."/>
            <person name="Zielenkiewicz U."/>
            <person name="Pilsyk S."/>
            <person name="Malc E."/>
            <person name="Mieczkowski P."/>
            <person name="Kruszewska J.S."/>
            <person name="Biernat P."/>
            <person name="Pawlowska J."/>
        </authorList>
    </citation>
    <scope>NUCLEOTIDE SEQUENCE</scope>
    <source>
        <strain evidence="7">WA0000067209</strain>
    </source>
</reference>
<dbReference type="Gene3D" id="1.10.20.10">
    <property type="entry name" value="Histone, subunit A"/>
    <property type="match status" value="1"/>
</dbReference>
<dbReference type="Proteomes" id="UP000654370">
    <property type="component" value="Unassembled WGS sequence"/>
</dbReference>
<feature type="compositionally biased region" description="Acidic residues" evidence="5">
    <location>
        <begin position="110"/>
        <end position="126"/>
    </location>
</feature>
<accession>A0A8H7PV02</accession>
<gene>
    <name evidence="7" type="ORF">INT43_003776</name>
</gene>
<evidence type="ECO:0000256" key="1">
    <source>
        <dbReference type="ARBA" id="ARBA00004123"/>
    </source>
</evidence>
<dbReference type="GO" id="GO:0046982">
    <property type="term" value="F:protein heterodimerization activity"/>
    <property type="evidence" value="ECO:0007669"/>
    <property type="project" value="InterPro"/>
</dbReference>
<dbReference type="GO" id="GO:0008623">
    <property type="term" value="C:CHRAC"/>
    <property type="evidence" value="ECO:0007669"/>
    <property type="project" value="TreeGrafter"/>
</dbReference>
<feature type="compositionally biased region" description="Polar residues" evidence="5">
    <location>
        <begin position="157"/>
        <end position="167"/>
    </location>
</feature>
<dbReference type="SUPFAM" id="SSF47113">
    <property type="entry name" value="Histone-fold"/>
    <property type="match status" value="1"/>
</dbReference>
<dbReference type="GO" id="GO:0006272">
    <property type="term" value="P:leading strand elongation"/>
    <property type="evidence" value="ECO:0007669"/>
    <property type="project" value="TreeGrafter"/>
</dbReference>
<evidence type="ECO:0000313" key="8">
    <source>
        <dbReference type="Proteomes" id="UP000654370"/>
    </source>
</evidence>
<dbReference type="GO" id="GO:0008622">
    <property type="term" value="C:epsilon DNA polymerase complex"/>
    <property type="evidence" value="ECO:0007669"/>
    <property type="project" value="TreeGrafter"/>
</dbReference>
<dbReference type="PANTHER" id="PTHR46172:SF1">
    <property type="entry name" value="DNA POLYMERASE EPSILON SUBUNIT 3"/>
    <property type="match status" value="1"/>
</dbReference>
<comment type="subcellular location">
    <subcellularLocation>
        <location evidence="1">Nucleus</location>
    </subcellularLocation>
</comment>
<proteinExistence type="predicted"/>
<sequence length="167" mass="18215">MSSSIDDNELPKANVTRILKHALPASTALQKDAKLAISKASTVFINYLSATANDIAKSANHKTITAPDVFKALEVLELEDFVPKLQEAFTAFQQLQQEKKSRKKEGKTEGDEEQNEEGLSADEEEPTGASPKRKLAASELAEEDPKRLKTDADDETSTAVSTDPVQE</sequence>
<comment type="caution">
    <text evidence="7">The sequence shown here is derived from an EMBL/GenBank/DDBJ whole genome shotgun (WGS) entry which is preliminary data.</text>
</comment>
<dbReference type="InterPro" id="IPR003958">
    <property type="entry name" value="CBFA_NFYB_domain"/>
</dbReference>
<dbReference type="OrthoDB" id="1707486at2759"/>
<dbReference type="GO" id="GO:0006974">
    <property type="term" value="P:DNA damage response"/>
    <property type="evidence" value="ECO:0007669"/>
    <property type="project" value="TreeGrafter"/>
</dbReference>
<dbReference type="AlphaFoldDB" id="A0A8H7PV02"/>
<evidence type="ECO:0000256" key="2">
    <source>
        <dbReference type="ARBA" id="ARBA00023242"/>
    </source>
</evidence>
<organism evidence="7 8">
    <name type="scientific">Mortierella isabellina</name>
    <name type="common">Filamentous fungus</name>
    <name type="synonym">Umbelopsis isabellina</name>
    <dbReference type="NCBI Taxonomy" id="91625"/>
    <lineage>
        <taxon>Eukaryota</taxon>
        <taxon>Fungi</taxon>
        <taxon>Fungi incertae sedis</taxon>
        <taxon>Mucoromycota</taxon>
        <taxon>Mucoromycotina</taxon>
        <taxon>Umbelopsidomycetes</taxon>
        <taxon>Umbelopsidales</taxon>
        <taxon>Umbelopsidaceae</taxon>
        <taxon>Umbelopsis</taxon>
    </lineage>
</organism>
<keyword evidence="8" id="KW-1185">Reference proteome</keyword>
<dbReference type="GO" id="GO:0031490">
    <property type="term" value="F:chromatin DNA binding"/>
    <property type="evidence" value="ECO:0007669"/>
    <property type="project" value="TreeGrafter"/>
</dbReference>
<dbReference type="PANTHER" id="PTHR46172">
    <property type="entry name" value="DNA POLYMERASE EPSILON SUBUNIT 3"/>
    <property type="match status" value="1"/>
</dbReference>
<evidence type="ECO:0000256" key="5">
    <source>
        <dbReference type="SAM" id="MobiDB-lite"/>
    </source>
</evidence>
<dbReference type="InterPro" id="IPR009072">
    <property type="entry name" value="Histone-fold"/>
</dbReference>
<dbReference type="EMBL" id="JAEPQZ010000006">
    <property type="protein sequence ID" value="KAG2179989.1"/>
    <property type="molecule type" value="Genomic_DNA"/>
</dbReference>
<evidence type="ECO:0000259" key="6">
    <source>
        <dbReference type="Pfam" id="PF00808"/>
    </source>
</evidence>
<keyword evidence="2" id="KW-0539">Nucleus</keyword>
<dbReference type="CDD" id="cd22928">
    <property type="entry name" value="HFD_POLE3_DPB4"/>
    <property type="match status" value="1"/>
</dbReference>
<dbReference type="GO" id="GO:0031507">
    <property type="term" value="P:heterochromatin formation"/>
    <property type="evidence" value="ECO:0007669"/>
    <property type="project" value="TreeGrafter"/>
</dbReference>
<feature type="domain" description="Transcription factor CBF/NF-Y/archaeal histone" evidence="6">
    <location>
        <begin position="9"/>
        <end position="73"/>
    </location>
</feature>
<dbReference type="InterPro" id="IPR051377">
    <property type="entry name" value="DNA_Pol-Epsilon_Subunit"/>
</dbReference>